<dbReference type="Proteomes" id="UP000014216">
    <property type="component" value="Unassembled WGS sequence"/>
</dbReference>
<dbReference type="Gene3D" id="1.10.357.10">
    <property type="entry name" value="Tetracycline Repressor, domain 2"/>
    <property type="match status" value="1"/>
</dbReference>
<feature type="domain" description="HTH tetR-type" evidence="3">
    <location>
        <begin position="1"/>
        <end position="60"/>
    </location>
</feature>
<evidence type="ECO:0000313" key="4">
    <source>
        <dbReference type="EMBL" id="EMS81471.1"/>
    </source>
</evidence>
<dbReference type="InterPro" id="IPR001647">
    <property type="entry name" value="HTH_TetR"/>
</dbReference>
<dbReference type="AlphaFoldDB" id="S0G844"/>
<dbReference type="PRINTS" id="PR00455">
    <property type="entry name" value="HTHTETR"/>
</dbReference>
<dbReference type="PATRIC" id="fig|1286635.3.peg.637"/>
<evidence type="ECO:0000259" key="3">
    <source>
        <dbReference type="PROSITE" id="PS50977"/>
    </source>
</evidence>
<organism evidence="4 5">
    <name type="scientific">Desulfotignum phosphitoxidans DSM 13687</name>
    <dbReference type="NCBI Taxonomy" id="1286635"/>
    <lineage>
        <taxon>Bacteria</taxon>
        <taxon>Pseudomonadati</taxon>
        <taxon>Thermodesulfobacteriota</taxon>
        <taxon>Desulfobacteria</taxon>
        <taxon>Desulfobacterales</taxon>
        <taxon>Desulfobacteraceae</taxon>
        <taxon>Desulfotignum</taxon>
    </lineage>
</organism>
<dbReference type="EMBL" id="APJX01000001">
    <property type="protein sequence ID" value="EMS81471.1"/>
    <property type="molecule type" value="Genomic_DNA"/>
</dbReference>
<dbReference type="OrthoDB" id="9796019at2"/>
<dbReference type="GO" id="GO:0003677">
    <property type="term" value="F:DNA binding"/>
    <property type="evidence" value="ECO:0007669"/>
    <property type="project" value="UniProtKB-UniRule"/>
</dbReference>
<evidence type="ECO:0000256" key="1">
    <source>
        <dbReference type="ARBA" id="ARBA00023125"/>
    </source>
</evidence>
<comment type="caution">
    <text evidence="4">The sequence shown here is derived from an EMBL/GenBank/DDBJ whole genome shotgun (WGS) entry which is preliminary data.</text>
</comment>
<dbReference type="InterPro" id="IPR009057">
    <property type="entry name" value="Homeodomain-like_sf"/>
</dbReference>
<keyword evidence="1 2" id="KW-0238">DNA-binding</keyword>
<protein>
    <submittedName>
        <fullName evidence="4">Transcriptional regulator, TetR family</fullName>
    </submittedName>
</protein>
<name>S0G844_9BACT</name>
<evidence type="ECO:0000256" key="2">
    <source>
        <dbReference type="PROSITE-ProRule" id="PRU00335"/>
    </source>
</evidence>
<reference evidence="4 5" key="1">
    <citation type="journal article" date="2013" name="Genome Announc.">
        <title>Draft Genome Sequence of Desulfotignum phosphitoxidans DSM 13687 Strain FiPS-3.</title>
        <authorList>
            <person name="Poehlein A."/>
            <person name="Daniel R."/>
            <person name="Simeonova D.D."/>
        </authorList>
    </citation>
    <scope>NUCLEOTIDE SEQUENCE [LARGE SCALE GENOMIC DNA]</scope>
    <source>
        <strain evidence="4 5">DSM 13687</strain>
    </source>
</reference>
<evidence type="ECO:0000313" key="5">
    <source>
        <dbReference type="Proteomes" id="UP000014216"/>
    </source>
</evidence>
<dbReference type="SUPFAM" id="SSF46689">
    <property type="entry name" value="Homeodomain-like"/>
    <property type="match status" value="1"/>
</dbReference>
<gene>
    <name evidence="4" type="ORF">Dpo_1c06120</name>
</gene>
<sequence length="198" mass="22045">MTRQRLIAAVGSLLAREGFKGMGVNAVAREAGVDKVLIYRYFGGLPGLIAAFGKEGDFWPSTLELAGGDIKRFAALSPEKQLKVFSHQFIQGLRKRPVTIRIMAWEMVEANELTRELESVREQGILSFFQMFFSFGKNDPDFQTCIMLVGAAISYLLIRSGHIDVYGGIGLETDSDWQRIESGIHRIIQGLLETQKTG</sequence>
<proteinExistence type="predicted"/>
<feature type="DNA-binding region" description="H-T-H motif" evidence="2">
    <location>
        <begin position="23"/>
        <end position="42"/>
    </location>
</feature>
<dbReference type="PROSITE" id="PS50977">
    <property type="entry name" value="HTH_TETR_2"/>
    <property type="match status" value="1"/>
</dbReference>
<keyword evidence="5" id="KW-1185">Reference proteome</keyword>
<accession>S0G844</accession>
<dbReference type="Pfam" id="PF00440">
    <property type="entry name" value="TetR_N"/>
    <property type="match status" value="1"/>
</dbReference>